<keyword evidence="10" id="KW-1185">Reference proteome</keyword>
<feature type="chain" id="PRO_5028922483" description="poly(ADP-ribose) glycohydrolase" evidence="7">
    <location>
        <begin position="21"/>
        <end position="747"/>
    </location>
</feature>
<dbReference type="OrthoDB" id="1937899at2759"/>
<dbReference type="AlphaFoldDB" id="A0A7E5VW13"/>
<dbReference type="PANTHER" id="PTHR12837">
    <property type="entry name" value="POLY ADP-RIBOSE GLYCOHYDROLASE"/>
    <property type="match status" value="1"/>
</dbReference>
<feature type="region of interest" description="Disordered" evidence="6">
    <location>
        <begin position="693"/>
        <end position="728"/>
    </location>
</feature>
<dbReference type="RefSeq" id="XP_026732530.1">
    <property type="nucleotide sequence ID" value="XM_026876729.1"/>
</dbReference>
<dbReference type="GO" id="GO:0005975">
    <property type="term" value="P:carbohydrate metabolic process"/>
    <property type="evidence" value="ECO:0007669"/>
    <property type="project" value="InterPro"/>
</dbReference>
<feature type="compositionally biased region" description="Polar residues" evidence="6">
    <location>
        <begin position="659"/>
        <end position="676"/>
    </location>
</feature>
<feature type="signal peptide" evidence="7">
    <location>
        <begin position="1"/>
        <end position="20"/>
    </location>
</feature>
<evidence type="ECO:0000256" key="4">
    <source>
        <dbReference type="PIRSR" id="PIRSR607724-1"/>
    </source>
</evidence>
<feature type="domain" description="PARG catalytic Macro" evidence="8">
    <location>
        <begin position="333"/>
        <end position="539"/>
    </location>
</feature>
<comment type="similarity">
    <text evidence="1">Belongs to the poly(ADP-ribose) glycohydrolase family.</text>
</comment>
<gene>
    <name evidence="11" type="primary">LOC113497259</name>
</gene>
<dbReference type="KEGG" id="tnl:113497259"/>
<keyword evidence="7" id="KW-0732">Signal</keyword>
<dbReference type="GO" id="GO:1990966">
    <property type="term" value="P:ATP generation from poly-ADP-D-ribose"/>
    <property type="evidence" value="ECO:0007669"/>
    <property type="project" value="TreeGrafter"/>
</dbReference>
<evidence type="ECO:0000256" key="3">
    <source>
        <dbReference type="ARBA" id="ARBA00022801"/>
    </source>
</evidence>
<feature type="domain" description="PARG helical" evidence="9">
    <location>
        <begin position="202"/>
        <end position="324"/>
    </location>
</feature>
<dbReference type="InterPro" id="IPR048362">
    <property type="entry name" value="PARG_helical"/>
</dbReference>
<dbReference type="InterPro" id="IPR007724">
    <property type="entry name" value="Poly_GlycHdrlase"/>
</dbReference>
<evidence type="ECO:0000313" key="10">
    <source>
        <dbReference type="Proteomes" id="UP000322000"/>
    </source>
</evidence>
<feature type="compositionally biased region" description="Polar residues" evidence="6">
    <location>
        <begin position="694"/>
        <end position="716"/>
    </location>
</feature>
<feature type="active site" evidence="4">
    <location>
        <position position="384"/>
    </location>
</feature>
<reference evidence="11" key="1">
    <citation type="submission" date="2025-08" db="UniProtKB">
        <authorList>
            <consortium name="RefSeq"/>
        </authorList>
    </citation>
    <scope>IDENTIFICATION</scope>
</reference>
<dbReference type="GeneID" id="113497259"/>
<feature type="binding site" evidence="5">
    <location>
        <position position="423"/>
    </location>
    <ligand>
        <name>substrate</name>
    </ligand>
</feature>
<dbReference type="PANTHER" id="PTHR12837:SF15">
    <property type="entry name" value="POLY(ADP-RIBOSE) GLYCOHYDROLASE"/>
    <property type="match status" value="1"/>
</dbReference>
<evidence type="ECO:0000259" key="8">
    <source>
        <dbReference type="Pfam" id="PF05028"/>
    </source>
</evidence>
<dbReference type="GO" id="GO:0006282">
    <property type="term" value="P:regulation of DNA repair"/>
    <property type="evidence" value="ECO:0007669"/>
    <property type="project" value="InterPro"/>
</dbReference>
<evidence type="ECO:0000313" key="11">
    <source>
        <dbReference type="RefSeq" id="XP_026732530.1"/>
    </source>
</evidence>
<dbReference type="Proteomes" id="UP000322000">
    <property type="component" value="Chromosome 9"/>
</dbReference>
<evidence type="ECO:0000259" key="9">
    <source>
        <dbReference type="Pfam" id="PF20811"/>
    </source>
</evidence>
<evidence type="ECO:0000256" key="6">
    <source>
        <dbReference type="SAM" id="MobiDB-lite"/>
    </source>
</evidence>
<feature type="binding site" evidence="5">
    <location>
        <position position="382"/>
    </location>
    <ligand>
        <name>substrate</name>
    </ligand>
</feature>
<keyword evidence="3" id="KW-0378">Hydrolase</keyword>
<dbReference type="FunCoup" id="A0A7E5VW13">
    <property type="interactions" value="2023"/>
</dbReference>
<protein>
    <recommendedName>
        <fullName evidence="2">poly(ADP-ribose) glycohydrolase</fullName>
        <ecNumber evidence="2">3.2.1.143</ecNumber>
    </recommendedName>
</protein>
<proteinExistence type="inferred from homology"/>
<dbReference type="Pfam" id="PF20811">
    <property type="entry name" value="PARG_cat_N"/>
    <property type="match status" value="1"/>
</dbReference>
<feature type="region of interest" description="Disordered" evidence="6">
    <location>
        <begin position="587"/>
        <end position="610"/>
    </location>
</feature>
<dbReference type="GO" id="GO:0004649">
    <property type="term" value="F:poly(ADP-ribose) glycohydrolase activity"/>
    <property type="evidence" value="ECO:0007669"/>
    <property type="project" value="UniProtKB-EC"/>
</dbReference>
<feature type="active site" evidence="4">
    <location>
        <position position="365"/>
    </location>
</feature>
<dbReference type="EC" id="3.2.1.143" evidence="2"/>
<name>A0A7E5VW13_TRINI</name>
<dbReference type="InParanoid" id="A0A7E5VW13"/>
<organism evidence="10 11">
    <name type="scientific">Trichoplusia ni</name>
    <name type="common">Cabbage looper</name>
    <dbReference type="NCBI Taxonomy" id="7111"/>
    <lineage>
        <taxon>Eukaryota</taxon>
        <taxon>Metazoa</taxon>
        <taxon>Ecdysozoa</taxon>
        <taxon>Arthropoda</taxon>
        <taxon>Hexapoda</taxon>
        <taxon>Insecta</taxon>
        <taxon>Pterygota</taxon>
        <taxon>Neoptera</taxon>
        <taxon>Endopterygota</taxon>
        <taxon>Lepidoptera</taxon>
        <taxon>Glossata</taxon>
        <taxon>Ditrysia</taxon>
        <taxon>Noctuoidea</taxon>
        <taxon>Noctuidae</taxon>
        <taxon>Plusiinae</taxon>
        <taxon>Trichoplusia</taxon>
    </lineage>
</organism>
<evidence type="ECO:0000256" key="2">
    <source>
        <dbReference type="ARBA" id="ARBA00012255"/>
    </source>
</evidence>
<accession>A0A7E5VW13</accession>
<dbReference type="InterPro" id="IPR046372">
    <property type="entry name" value="PARG_cat_C"/>
</dbReference>
<feature type="region of interest" description="Disordered" evidence="6">
    <location>
        <begin position="650"/>
        <end position="676"/>
    </location>
</feature>
<dbReference type="GO" id="GO:0005737">
    <property type="term" value="C:cytoplasm"/>
    <property type="evidence" value="ECO:0007669"/>
    <property type="project" value="TreeGrafter"/>
</dbReference>
<sequence>MSYLTIHIFIVQFIQTAVDSTQVYINITLLTPLSVNLMRFNTLLTYMKSLSRRKQVCAFTMSSEMDGGDSWRGVPLSEMYGSQSPWGSPEFSLVSPSFNHAVLYHVPSDGCLADDKPPKPQIGHDKWDSEHVRMPCSSHSLYPVEDSNGESHLKKRWEMIESALSKPIRNSHDLANTILSYNTKFRNTWKFRGLHKLFNEYLEEEESQYFFDVTLPEIAKLALALPKLIQSPIPLLKKHTNRSISLSQQQISCLLANAFFCTFPRRNSTKPTSEYNSYPFFNFNTYRFYEATDSDSNLEKLKCICHYFRRVVTKVPGGVVSFTRRSVPGRALPAWPRSQRPLGCLPLHVDASRTIEDADGLIQVDFANKYLGGGVLGHGCVQEEIRFVICPELMVSMLFTEVLSPNEALMIIGAERYSKYSGYGQSFRWAGPHCDGSPRDSSGRRRRALLAIDALPYSSLSREFSRDAITRELNKAWVGFSFDTDPQSERAQYPGVATGNWGCGAFGGTTQLKSLLQLMACAQARRPMAYFTFGDTKLRDEIVDMYNLLARHNVTVGQLYKYIVKFSQEKDVSQSQLNLYLEQVVKSGTSASPPPANRSAPSKRSDDVMETSITETVPATTTDLESQLENHSPDLFTEDDIDQSLLEVTIESEKKENPHTNTSTNNQSTDKNEVSTPQKRMSLFDTMQAIEGDQNPTASNTLLGNQRRNSLLNDTDASMDEDKSDPATELKKKITKKITDYFSKKSI</sequence>
<dbReference type="GO" id="GO:0005634">
    <property type="term" value="C:nucleus"/>
    <property type="evidence" value="ECO:0007669"/>
    <property type="project" value="TreeGrafter"/>
</dbReference>
<evidence type="ECO:0000256" key="1">
    <source>
        <dbReference type="ARBA" id="ARBA00009545"/>
    </source>
</evidence>
<evidence type="ECO:0000256" key="5">
    <source>
        <dbReference type="PIRSR" id="PIRSR607724-2"/>
    </source>
</evidence>
<feature type="binding site" evidence="5">
    <location>
        <position position="368"/>
    </location>
    <ligand>
        <name>substrate</name>
    </ligand>
</feature>
<dbReference type="GO" id="GO:0009225">
    <property type="term" value="P:nucleotide-sugar metabolic process"/>
    <property type="evidence" value="ECO:0007669"/>
    <property type="project" value="TreeGrafter"/>
</dbReference>
<dbReference type="Pfam" id="PF05028">
    <property type="entry name" value="PARG_cat_C"/>
    <property type="match status" value="1"/>
</dbReference>
<feature type="active site" evidence="4">
    <location>
        <position position="383"/>
    </location>
</feature>
<evidence type="ECO:0000256" key="7">
    <source>
        <dbReference type="SAM" id="SignalP"/>
    </source>
</evidence>
<dbReference type="CTD" id="8505"/>